<dbReference type="AlphaFoldDB" id="A0A418KY75"/>
<dbReference type="PROSITE" id="PS50110">
    <property type="entry name" value="RESPONSE_REGULATORY"/>
    <property type="match status" value="1"/>
</dbReference>
<accession>A0A418KY75</accession>
<sequence>MTDAPGVLIVEDDRIIVDLLRSNLTARGYRVVVSTDGSDVLRLLDEAAPDVVLLDLMLPGRDGFDLCWAVRDRSDVGIIVLSARRGETDKVRALNLGADDYLTKPFGIEELLARIHAMLRRARPAAEPRQAAPQVRVGDVRIDFDAQLVTKGGKRVHLTRTEYALLRELAMNPGRLLSHAELLRRVWGPGYETQTEYTRVYVGRLRAKLEGPDGAELIVTEPRAGYRFTTDGG</sequence>
<dbReference type="GO" id="GO:0000976">
    <property type="term" value="F:transcription cis-regulatory region binding"/>
    <property type="evidence" value="ECO:0007669"/>
    <property type="project" value="TreeGrafter"/>
</dbReference>
<dbReference type="GO" id="GO:0000156">
    <property type="term" value="F:phosphorelay response regulator activity"/>
    <property type="evidence" value="ECO:0007669"/>
    <property type="project" value="TreeGrafter"/>
</dbReference>
<organism evidence="6 7">
    <name type="scientific">Jiangella rhizosphaerae</name>
    <dbReference type="NCBI Taxonomy" id="2293569"/>
    <lineage>
        <taxon>Bacteria</taxon>
        <taxon>Bacillati</taxon>
        <taxon>Actinomycetota</taxon>
        <taxon>Actinomycetes</taxon>
        <taxon>Jiangellales</taxon>
        <taxon>Jiangellaceae</taxon>
        <taxon>Jiangella</taxon>
    </lineage>
</organism>
<dbReference type="SUPFAM" id="SSF52172">
    <property type="entry name" value="CheY-like"/>
    <property type="match status" value="1"/>
</dbReference>
<evidence type="ECO:0000259" key="5">
    <source>
        <dbReference type="PROSITE" id="PS51755"/>
    </source>
</evidence>
<feature type="domain" description="OmpR/PhoB-type" evidence="5">
    <location>
        <begin position="132"/>
        <end position="230"/>
    </location>
</feature>
<dbReference type="InterPro" id="IPR036388">
    <property type="entry name" value="WH-like_DNA-bd_sf"/>
</dbReference>
<keyword evidence="2" id="KW-0597">Phosphoprotein</keyword>
<dbReference type="Gene3D" id="1.10.10.10">
    <property type="entry name" value="Winged helix-like DNA-binding domain superfamily/Winged helix DNA-binding domain"/>
    <property type="match status" value="1"/>
</dbReference>
<dbReference type="CDD" id="cd00383">
    <property type="entry name" value="trans_reg_C"/>
    <property type="match status" value="1"/>
</dbReference>
<dbReference type="InterPro" id="IPR039420">
    <property type="entry name" value="WalR-like"/>
</dbReference>
<protein>
    <submittedName>
        <fullName evidence="6">DNA-binding response regulator</fullName>
    </submittedName>
</protein>
<evidence type="ECO:0000256" key="2">
    <source>
        <dbReference type="PROSITE-ProRule" id="PRU00169"/>
    </source>
</evidence>
<keyword evidence="1 3" id="KW-0238">DNA-binding</keyword>
<feature type="DNA-binding region" description="OmpR/PhoB-type" evidence="3">
    <location>
        <begin position="132"/>
        <end position="230"/>
    </location>
</feature>
<dbReference type="Proteomes" id="UP000284057">
    <property type="component" value="Unassembled WGS sequence"/>
</dbReference>
<dbReference type="GO" id="GO:0005829">
    <property type="term" value="C:cytosol"/>
    <property type="evidence" value="ECO:0007669"/>
    <property type="project" value="TreeGrafter"/>
</dbReference>
<reference evidence="6 7" key="1">
    <citation type="submission" date="2018-09" db="EMBL/GenBank/DDBJ databases">
        <title>Isolation, diversity and antifungal activity of actinobacteria from wheat.</title>
        <authorList>
            <person name="Han C."/>
        </authorList>
    </citation>
    <scope>NUCLEOTIDE SEQUENCE [LARGE SCALE GENOMIC DNA]</scope>
    <source>
        <strain evidence="6 7">NEAU-YY265</strain>
    </source>
</reference>
<dbReference type="InterPro" id="IPR001789">
    <property type="entry name" value="Sig_transdc_resp-reg_receiver"/>
</dbReference>
<evidence type="ECO:0000256" key="3">
    <source>
        <dbReference type="PROSITE-ProRule" id="PRU01091"/>
    </source>
</evidence>
<evidence type="ECO:0000313" key="6">
    <source>
        <dbReference type="EMBL" id="RIQ37391.1"/>
    </source>
</evidence>
<comment type="caution">
    <text evidence="6">The sequence shown here is derived from an EMBL/GenBank/DDBJ whole genome shotgun (WGS) entry which is preliminary data.</text>
</comment>
<evidence type="ECO:0000259" key="4">
    <source>
        <dbReference type="PROSITE" id="PS50110"/>
    </source>
</evidence>
<dbReference type="GO" id="GO:0032993">
    <property type="term" value="C:protein-DNA complex"/>
    <property type="evidence" value="ECO:0007669"/>
    <property type="project" value="TreeGrafter"/>
</dbReference>
<feature type="domain" description="Response regulatory" evidence="4">
    <location>
        <begin position="6"/>
        <end position="119"/>
    </location>
</feature>
<keyword evidence="7" id="KW-1185">Reference proteome</keyword>
<dbReference type="Pfam" id="PF00072">
    <property type="entry name" value="Response_reg"/>
    <property type="match status" value="1"/>
</dbReference>
<dbReference type="RefSeq" id="WP_119658109.1">
    <property type="nucleotide sequence ID" value="NZ_QUAL01000008.1"/>
</dbReference>
<dbReference type="Pfam" id="PF00486">
    <property type="entry name" value="Trans_reg_C"/>
    <property type="match status" value="1"/>
</dbReference>
<evidence type="ECO:0000313" key="7">
    <source>
        <dbReference type="Proteomes" id="UP000284057"/>
    </source>
</evidence>
<dbReference type="SUPFAM" id="SSF46894">
    <property type="entry name" value="C-terminal effector domain of the bipartite response regulators"/>
    <property type="match status" value="1"/>
</dbReference>
<dbReference type="Gene3D" id="3.40.50.2300">
    <property type="match status" value="1"/>
</dbReference>
<dbReference type="SMART" id="SM00862">
    <property type="entry name" value="Trans_reg_C"/>
    <property type="match status" value="1"/>
</dbReference>
<dbReference type="EMBL" id="QUAL01000008">
    <property type="protein sequence ID" value="RIQ37391.1"/>
    <property type="molecule type" value="Genomic_DNA"/>
</dbReference>
<dbReference type="GO" id="GO:0006355">
    <property type="term" value="P:regulation of DNA-templated transcription"/>
    <property type="evidence" value="ECO:0007669"/>
    <property type="project" value="InterPro"/>
</dbReference>
<dbReference type="InterPro" id="IPR016032">
    <property type="entry name" value="Sig_transdc_resp-reg_C-effctor"/>
</dbReference>
<dbReference type="InterPro" id="IPR001867">
    <property type="entry name" value="OmpR/PhoB-type_DNA-bd"/>
</dbReference>
<feature type="modified residue" description="4-aspartylphosphate" evidence="2">
    <location>
        <position position="55"/>
    </location>
</feature>
<name>A0A418KY75_9ACTN</name>
<gene>
    <name evidence="6" type="ORF">DY240_00975</name>
</gene>
<proteinExistence type="predicted"/>
<dbReference type="OrthoDB" id="9802426at2"/>
<evidence type="ECO:0000256" key="1">
    <source>
        <dbReference type="ARBA" id="ARBA00023125"/>
    </source>
</evidence>
<dbReference type="InterPro" id="IPR011006">
    <property type="entry name" value="CheY-like_superfamily"/>
</dbReference>
<dbReference type="SMART" id="SM00448">
    <property type="entry name" value="REC"/>
    <property type="match status" value="1"/>
</dbReference>
<dbReference type="PROSITE" id="PS51755">
    <property type="entry name" value="OMPR_PHOB"/>
    <property type="match status" value="1"/>
</dbReference>
<dbReference type="PANTHER" id="PTHR48111:SF50">
    <property type="entry name" value="KDP OPERON TRANSCRIPTIONAL REGULATORY PROTEIN KDPE"/>
    <property type="match status" value="1"/>
</dbReference>
<dbReference type="PANTHER" id="PTHR48111">
    <property type="entry name" value="REGULATOR OF RPOS"/>
    <property type="match status" value="1"/>
</dbReference>
<dbReference type="Gene3D" id="6.10.250.690">
    <property type="match status" value="1"/>
</dbReference>